<dbReference type="Gene3D" id="2.40.128.660">
    <property type="entry name" value="Uncharacterised protein PF15525, DUF4652"/>
    <property type="match status" value="1"/>
</dbReference>
<keyword evidence="3" id="KW-1185">Reference proteome</keyword>
<dbReference type="RefSeq" id="WP_071615107.1">
    <property type="nucleotide sequence ID" value="NZ_CP015757.1"/>
</dbReference>
<dbReference type="EMBL" id="CP015757">
    <property type="protein sequence ID" value="APC42828.1"/>
    <property type="molecule type" value="Genomic_DNA"/>
</dbReference>
<gene>
    <name evidence="2" type="ORF">A7L45_22070</name>
</gene>
<reference evidence="2 3" key="1">
    <citation type="journal article" date="2016" name="Front. Microbiol.">
        <title>Complete Genome Sequence of Clostridium estertheticum DSM 8809, a Microbe Identified in Spoiled Vacuum Packed Beef.</title>
        <authorList>
            <person name="Yu Z."/>
            <person name="Gunn L."/>
            <person name="Brennan E."/>
            <person name="Reid R."/>
            <person name="Wall P.G."/>
            <person name="Gaora O.P."/>
            <person name="Hurley D."/>
            <person name="Bolton D."/>
            <person name="Fanning S."/>
        </authorList>
    </citation>
    <scope>NUCLEOTIDE SEQUENCE [LARGE SCALE GENOMIC DNA]</scope>
    <source>
        <strain evidence="2 3">DSM 8809</strain>
        <plasmid evidence="3">Plasmid pdsm8809</plasmid>
    </source>
</reference>
<proteinExistence type="predicted"/>
<dbReference type="OrthoDB" id="2882585at2"/>
<dbReference type="Gene3D" id="2.160.20.10">
    <property type="entry name" value="Single-stranded right-handed beta-helix, Pectin lyase-like"/>
    <property type="match status" value="1"/>
</dbReference>
<evidence type="ECO:0000313" key="3">
    <source>
        <dbReference type="Proteomes" id="UP000182569"/>
    </source>
</evidence>
<dbReference type="InterPro" id="IPR039448">
    <property type="entry name" value="Beta_helix"/>
</dbReference>
<protein>
    <recommendedName>
        <fullName evidence="1">Right handed beta helix domain-containing protein</fullName>
    </recommendedName>
</protein>
<evidence type="ECO:0000259" key="1">
    <source>
        <dbReference type="Pfam" id="PF13229"/>
    </source>
</evidence>
<sequence>MDIFINNEVELIENISDDTSIKLKKKDYIISNLVLNKDPNIYFEDVFDGKQLVLDNISNLSIIGETLDTQILSSPRYSNVITFRNCHDIKIESLIVGHTKGNLGYCTGGVLSFENCSNIELKDLILFGCGTYGIILNNVENVTVNDTVIKECTYGISESFNTKNVQFNNCNFYDNKIFDLIRVSQCSNINYNNCIFKNNTADEGCLFVINDSESVNISNCTFKNNNVLHFTNSKDELCITDETFEGNLFDFTDDDYQNTSTPGRYEIVLNESKKVVYTENSISIVENEYILNSNTNSKPVISKDKQSILYIEPFGFEAMGNLHLYNIIKKDDKILLKFTRIKDELGQNNTIKLVKWLDKYNIACIIGQGYGTVSKGGDLYSYNILKDQLKCLYRNKDHEEVKNFELVAGNINLVIIKFDDNFNNYTIKSKICRFDSTKLS</sequence>
<keyword evidence="2" id="KW-0614">Plasmid</keyword>
<dbReference type="Pfam" id="PF15525">
    <property type="entry name" value="DUF4652"/>
    <property type="match status" value="1"/>
</dbReference>
<dbReference type="InterPro" id="IPR012334">
    <property type="entry name" value="Pectin_lyas_fold"/>
</dbReference>
<dbReference type="Pfam" id="PF13229">
    <property type="entry name" value="Beta_helix"/>
    <property type="match status" value="1"/>
</dbReference>
<evidence type="ECO:0000313" key="2">
    <source>
        <dbReference type="EMBL" id="APC42828.1"/>
    </source>
</evidence>
<accession>A0A1J0GN80</accession>
<geneLocation type="plasmid" evidence="3">
    <name>pdsm8809</name>
</geneLocation>
<organism evidence="2 3">
    <name type="scientific">Clostridium estertheticum subsp. estertheticum</name>
    <dbReference type="NCBI Taxonomy" id="1552"/>
    <lineage>
        <taxon>Bacteria</taxon>
        <taxon>Bacillati</taxon>
        <taxon>Bacillota</taxon>
        <taxon>Clostridia</taxon>
        <taxon>Eubacteriales</taxon>
        <taxon>Clostridiaceae</taxon>
        <taxon>Clostridium</taxon>
    </lineage>
</organism>
<dbReference type="Proteomes" id="UP000182569">
    <property type="component" value="Plasmid pdsm8809"/>
</dbReference>
<dbReference type="InterPro" id="IPR011050">
    <property type="entry name" value="Pectin_lyase_fold/virulence"/>
</dbReference>
<name>A0A1J0GN80_9CLOT</name>
<feature type="domain" description="Right handed beta helix" evidence="1">
    <location>
        <begin position="107"/>
        <end position="236"/>
    </location>
</feature>
<dbReference type="AlphaFoldDB" id="A0A1J0GN80"/>
<dbReference type="InterPro" id="IPR028102">
    <property type="entry name" value="DUF4652"/>
</dbReference>
<dbReference type="SUPFAM" id="SSF51126">
    <property type="entry name" value="Pectin lyase-like"/>
    <property type="match status" value="1"/>
</dbReference>
<dbReference type="KEGG" id="ceu:A7L45_22070"/>